<organism evidence="9">
    <name type="scientific">hydrocarbon metagenome</name>
    <dbReference type="NCBI Taxonomy" id="938273"/>
    <lineage>
        <taxon>unclassified sequences</taxon>
        <taxon>metagenomes</taxon>
        <taxon>ecological metagenomes</taxon>
    </lineage>
</organism>
<dbReference type="GO" id="GO:0046872">
    <property type="term" value="F:metal ion binding"/>
    <property type="evidence" value="ECO:0007669"/>
    <property type="project" value="UniProtKB-KW"/>
</dbReference>
<keyword evidence="6" id="KW-0408">Iron</keyword>
<dbReference type="AlphaFoldDB" id="A0A0W8E1C3"/>
<dbReference type="InterPro" id="IPR016166">
    <property type="entry name" value="FAD-bd_PCMH"/>
</dbReference>
<dbReference type="InterPro" id="IPR016164">
    <property type="entry name" value="FAD-linked_Oxase-like_C"/>
</dbReference>
<dbReference type="GO" id="GO:0051539">
    <property type="term" value="F:4 iron, 4 sulfur cluster binding"/>
    <property type="evidence" value="ECO:0007669"/>
    <property type="project" value="UniProtKB-KW"/>
</dbReference>
<dbReference type="PANTHER" id="PTHR43255:SF1">
    <property type="entry name" value="IRON-SULFUR-BINDING OXIDOREDUCTASE FADF-RELATED"/>
    <property type="match status" value="1"/>
</dbReference>
<protein>
    <submittedName>
        <fullName evidence="9">Cob--com heterodisulfide reductase 2 iron-sulfur subunit d</fullName>
        <ecNumber evidence="9">1.8.98.1</ecNumber>
    </submittedName>
</protein>
<evidence type="ECO:0000259" key="8">
    <source>
        <dbReference type="PROSITE" id="PS51387"/>
    </source>
</evidence>
<evidence type="ECO:0000256" key="2">
    <source>
        <dbReference type="ARBA" id="ARBA00022630"/>
    </source>
</evidence>
<dbReference type="Pfam" id="PF13534">
    <property type="entry name" value="Fer4_17"/>
    <property type="match status" value="1"/>
</dbReference>
<evidence type="ECO:0000256" key="1">
    <source>
        <dbReference type="ARBA" id="ARBA00022485"/>
    </source>
</evidence>
<keyword evidence="5 9" id="KW-0560">Oxidoreductase</keyword>
<keyword evidence="2" id="KW-0285">Flavoprotein</keyword>
<name>A0A0W8E1C3_9ZZZZ</name>
<dbReference type="SUPFAM" id="SSF56176">
    <property type="entry name" value="FAD-binding/transporter-associated domain-like"/>
    <property type="match status" value="1"/>
</dbReference>
<evidence type="ECO:0000313" key="9">
    <source>
        <dbReference type="EMBL" id="KUG02411.1"/>
    </source>
</evidence>
<accession>A0A0W8E1C3</accession>
<dbReference type="SUPFAM" id="SSF55103">
    <property type="entry name" value="FAD-linked oxidases, C-terminal domain"/>
    <property type="match status" value="1"/>
</dbReference>
<dbReference type="Pfam" id="PF02913">
    <property type="entry name" value="FAD-oxidase_C"/>
    <property type="match status" value="1"/>
</dbReference>
<dbReference type="PANTHER" id="PTHR43255">
    <property type="entry name" value="IRON-SULFUR-BINDING OXIDOREDUCTASE FADF-RELATED-RELATED"/>
    <property type="match status" value="1"/>
</dbReference>
<dbReference type="InterPro" id="IPR051460">
    <property type="entry name" value="HdrC_iron-sulfur_subunit"/>
</dbReference>
<keyword evidence="3" id="KW-0479">Metal-binding</keyword>
<dbReference type="Gene3D" id="1.10.1060.10">
    <property type="entry name" value="Alpha-helical ferredoxin"/>
    <property type="match status" value="1"/>
</dbReference>
<dbReference type="InterPro" id="IPR036318">
    <property type="entry name" value="FAD-bd_PCMH-like_sf"/>
</dbReference>
<dbReference type="EC" id="1.8.98.1" evidence="9"/>
<dbReference type="GO" id="GO:0005886">
    <property type="term" value="C:plasma membrane"/>
    <property type="evidence" value="ECO:0007669"/>
    <property type="project" value="TreeGrafter"/>
</dbReference>
<dbReference type="Pfam" id="PF02754">
    <property type="entry name" value="CCG"/>
    <property type="match status" value="2"/>
</dbReference>
<evidence type="ECO:0000256" key="3">
    <source>
        <dbReference type="ARBA" id="ARBA00022723"/>
    </source>
</evidence>
<reference evidence="9" key="1">
    <citation type="journal article" date="2015" name="Proc. Natl. Acad. Sci. U.S.A.">
        <title>Networks of energetic and metabolic interactions define dynamics in microbial communities.</title>
        <authorList>
            <person name="Embree M."/>
            <person name="Liu J.K."/>
            <person name="Al-Bassam M.M."/>
            <person name="Zengler K."/>
        </authorList>
    </citation>
    <scope>NUCLEOTIDE SEQUENCE</scope>
</reference>
<dbReference type="EMBL" id="LNQE01001920">
    <property type="protein sequence ID" value="KUG02411.1"/>
    <property type="molecule type" value="Genomic_DNA"/>
</dbReference>
<dbReference type="PROSITE" id="PS51387">
    <property type="entry name" value="FAD_PCMH"/>
    <property type="match status" value="1"/>
</dbReference>
<keyword evidence="7" id="KW-0411">Iron-sulfur</keyword>
<feature type="domain" description="FAD-binding PCMH-type" evidence="8">
    <location>
        <begin position="45"/>
        <end position="215"/>
    </location>
</feature>
<dbReference type="InterPro" id="IPR009051">
    <property type="entry name" value="Helical_ferredxn"/>
</dbReference>
<dbReference type="Gene3D" id="3.30.465.10">
    <property type="match status" value="1"/>
</dbReference>
<evidence type="ECO:0000256" key="7">
    <source>
        <dbReference type="ARBA" id="ARBA00023014"/>
    </source>
</evidence>
<dbReference type="GO" id="GO:0051912">
    <property type="term" value="F:CoB--CoM heterodisulfide reductase activity"/>
    <property type="evidence" value="ECO:0007669"/>
    <property type="project" value="UniProtKB-EC"/>
</dbReference>
<keyword evidence="1" id="KW-0004">4Fe-4S</keyword>
<dbReference type="InterPro" id="IPR004113">
    <property type="entry name" value="FAD-bd_oxidored_4_C"/>
</dbReference>
<sequence length="1022" mass="114866">MKRNDSLREILGPGWGNRVSFDELERKIYAHDMGVIPAMVRPLVGNPIPDGIVQPISEDELVDLVNMANRNNINLTPRAKGTSGYGGVLPVDGGLVVEFNRMRRIIDIDETNRTATVEAGVVWKELEYQLNQKGLTLAVYPTSAPSSTVGGWLAQGGAGIGSYEFGYFIDNVVSARVVRPDGAVQEFVGPDLELVSEANGITGFITRVVLRVKQLKPMHTNAIAFDTVDELAAFMNGMYHRKVMVWSVTFINPEAARMKNQLPPHLHHGRPVEAHRLIIPEKYIALLACTADRCDLILDDVMELAQLNNGELLGEEISNHEWEGRFEPMKAKRLAPSLIPSEVVVPVSELAAVIKETSQGIKHPFILEGFATNRKEFVLLGFIPHDERTLNFNLAYGLSLTALETARRNGGRPYATGLYFTGFAAEVLGKERLERLQKFKQEVDHNEIMNPGKVLDGTLISSGLKLASAVEPLIRVFGNWAKTKQPGEVFEDRRGIPGDVAWYSFACSQCGYCVDECDQYYGRGWESQSPRGKWTFLKMFMEGEVEWTQKAVDNFLACTTCELCNRTCQLDLPNESSWLKLRGLLVDEMGYRTFPPFEIMVNTMRQQGNIWGSYARDRDKWMTDEIRAMVKEQGEYAFFPGCTSSFVEHDVAQAGAHILQAAGIEFTYIGKEEQCCGIPMLVAGRWEVFAETAAKNIENIKKTGATTVITTCPACWLVWEIYYRHWAEENGIEYPFHAMHYADVLADKIDAGEFSLPRSIDRRVTYHDPCHMGRAGVRFEGPRTLINAIPGSNFREMRFNKYDAHCCGAVLSLVADPDVAEELGAVRIQEALDVGADTLITACPCCRVQLKRSRDLRQMPIEIKDLATLAAQSLGFDIPDSDLVIDEKWGVFEQMIRLMTPWGMADMMAEMIPEMIEAMPDVYRSMMNMAVESPDLVKEPMITMMKAAMPALFPKLLPDMMPRIMPRMLEKVGEAIIMPQYLKEQMPSLMPKTMEVLMPKMLDEIIPYFMPQMLEYIRTAGK</sequence>
<evidence type="ECO:0000256" key="6">
    <source>
        <dbReference type="ARBA" id="ARBA00023004"/>
    </source>
</evidence>
<proteinExistence type="predicted"/>
<comment type="caution">
    <text evidence="9">The sequence shown here is derived from an EMBL/GenBank/DDBJ whole genome shotgun (WGS) entry which is preliminary data.</text>
</comment>
<gene>
    <name evidence="9" type="ORF">ASZ90_020233</name>
</gene>
<dbReference type="InterPro" id="IPR006094">
    <property type="entry name" value="Oxid_FAD_bind_N"/>
</dbReference>
<dbReference type="Pfam" id="PF01565">
    <property type="entry name" value="FAD_binding_4"/>
    <property type="match status" value="1"/>
</dbReference>
<keyword evidence="4" id="KW-0274">FAD</keyword>
<dbReference type="InterPro" id="IPR016169">
    <property type="entry name" value="FAD-bd_PCMH_sub2"/>
</dbReference>
<evidence type="ECO:0000256" key="5">
    <source>
        <dbReference type="ARBA" id="ARBA00023002"/>
    </source>
</evidence>
<dbReference type="InterPro" id="IPR004017">
    <property type="entry name" value="Cys_rich_dom"/>
</dbReference>
<evidence type="ECO:0000256" key="4">
    <source>
        <dbReference type="ARBA" id="ARBA00022827"/>
    </source>
</evidence>
<dbReference type="SUPFAM" id="SSF46548">
    <property type="entry name" value="alpha-helical ferredoxin"/>
    <property type="match status" value="1"/>
</dbReference>
<dbReference type="GO" id="GO:0071949">
    <property type="term" value="F:FAD binding"/>
    <property type="evidence" value="ECO:0007669"/>
    <property type="project" value="InterPro"/>
</dbReference>